<dbReference type="EMBL" id="KV424054">
    <property type="protein sequence ID" value="KZT52819.1"/>
    <property type="molecule type" value="Genomic_DNA"/>
</dbReference>
<proteinExistence type="predicted"/>
<keyword evidence="3" id="KW-0378">Hydrolase</keyword>
<organism evidence="3 4">
    <name type="scientific">Calocera cornea HHB12733</name>
    <dbReference type="NCBI Taxonomy" id="1353952"/>
    <lineage>
        <taxon>Eukaryota</taxon>
        <taxon>Fungi</taxon>
        <taxon>Dikarya</taxon>
        <taxon>Basidiomycota</taxon>
        <taxon>Agaricomycotina</taxon>
        <taxon>Dacrymycetes</taxon>
        <taxon>Dacrymycetales</taxon>
        <taxon>Dacrymycetaceae</taxon>
        <taxon>Calocera</taxon>
    </lineage>
</organism>
<sequence>MTGDGCRCGDGTDPRQAGEPDNPPSGPLRLTRLPALFPPPPRAPSAPAPAPPAPAPAACCPREWIPSPPTPLRTACLPATHPRPPPADIKQASAMPFLRLPNEDVDMFYRTNLPFVPGPSPPSSGPCITAASPEEEYGGAITPSRPLPPDREVLLLLPGTMIDSRDMAELFRSPLSEQYTLISLDPRSVGQTRNAPLLARDSWTDAVDFVKAMDTLGIDSAHVLAASGLSVTAAKRMAILWPHRVKSLVLLAIANPDPPDWIQESWNELLERYLTAKDLETMEDCVNEFHPLAYGEYLSEARIDEVVQYWETQYYPANGSRFYDWACPFLLRQRLPIEYTSLIRAPCLIMNGATTLVSTPEEAELLRAALTNAAGGAKLVILPDAPDQFHWIPQFAAILIDEMRSFYAQLSQPDSKYTPLPRPFLNSEEDEWKRALLELSKLRNDPEIAKRDPARTESFSCVAEAILQERKAAYAGIRRSEKGAFSPFGPNGELPRLYVHSHSHFHLHLHLLSTRQAEIARPPSRPPRELR</sequence>
<feature type="compositionally biased region" description="Pro residues" evidence="1">
    <location>
        <begin position="36"/>
        <end position="55"/>
    </location>
</feature>
<feature type="region of interest" description="Disordered" evidence="1">
    <location>
        <begin position="1"/>
        <end position="56"/>
    </location>
</feature>
<dbReference type="InParanoid" id="A0A165DHS3"/>
<keyword evidence="4" id="KW-1185">Reference proteome</keyword>
<evidence type="ECO:0000259" key="2">
    <source>
        <dbReference type="Pfam" id="PF00561"/>
    </source>
</evidence>
<dbReference type="InterPro" id="IPR029058">
    <property type="entry name" value="AB_hydrolase_fold"/>
</dbReference>
<evidence type="ECO:0000313" key="4">
    <source>
        <dbReference type="Proteomes" id="UP000076842"/>
    </source>
</evidence>
<protein>
    <submittedName>
        <fullName evidence="3">Alpha/beta-hydrolase</fullName>
    </submittedName>
</protein>
<reference evidence="3 4" key="1">
    <citation type="journal article" date="2016" name="Mol. Biol. Evol.">
        <title>Comparative Genomics of Early-Diverging Mushroom-Forming Fungi Provides Insights into the Origins of Lignocellulose Decay Capabilities.</title>
        <authorList>
            <person name="Nagy L.G."/>
            <person name="Riley R."/>
            <person name="Tritt A."/>
            <person name="Adam C."/>
            <person name="Daum C."/>
            <person name="Floudas D."/>
            <person name="Sun H."/>
            <person name="Yadav J.S."/>
            <person name="Pangilinan J."/>
            <person name="Larsson K.H."/>
            <person name="Matsuura K."/>
            <person name="Barry K."/>
            <person name="Labutti K."/>
            <person name="Kuo R."/>
            <person name="Ohm R.A."/>
            <person name="Bhattacharya S.S."/>
            <person name="Shirouzu T."/>
            <person name="Yoshinaga Y."/>
            <person name="Martin F.M."/>
            <person name="Grigoriev I.V."/>
            <person name="Hibbett D.S."/>
        </authorList>
    </citation>
    <scope>NUCLEOTIDE SEQUENCE [LARGE SCALE GENOMIC DNA]</scope>
    <source>
        <strain evidence="3 4">HHB12733</strain>
    </source>
</reference>
<dbReference type="Gene3D" id="3.40.50.1820">
    <property type="entry name" value="alpha/beta hydrolase"/>
    <property type="match status" value="1"/>
</dbReference>
<dbReference type="Pfam" id="PF00561">
    <property type="entry name" value="Abhydrolase_1"/>
    <property type="match status" value="1"/>
</dbReference>
<evidence type="ECO:0000256" key="1">
    <source>
        <dbReference type="SAM" id="MobiDB-lite"/>
    </source>
</evidence>
<dbReference type="InterPro" id="IPR000073">
    <property type="entry name" value="AB_hydrolase_1"/>
</dbReference>
<evidence type="ECO:0000313" key="3">
    <source>
        <dbReference type="EMBL" id="KZT52819.1"/>
    </source>
</evidence>
<dbReference type="OrthoDB" id="19657at2759"/>
<name>A0A165DHS3_9BASI</name>
<dbReference type="Proteomes" id="UP000076842">
    <property type="component" value="Unassembled WGS sequence"/>
</dbReference>
<dbReference type="GO" id="GO:0016787">
    <property type="term" value="F:hydrolase activity"/>
    <property type="evidence" value="ECO:0007669"/>
    <property type="project" value="UniProtKB-KW"/>
</dbReference>
<gene>
    <name evidence="3" type="ORF">CALCODRAFT_76008</name>
</gene>
<dbReference type="SUPFAM" id="SSF53474">
    <property type="entry name" value="alpha/beta-Hydrolases"/>
    <property type="match status" value="1"/>
</dbReference>
<accession>A0A165DHS3</accession>
<dbReference type="AlphaFoldDB" id="A0A165DHS3"/>
<feature type="domain" description="AB hydrolase-1" evidence="2">
    <location>
        <begin position="154"/>
        <end position="385"/>
    </location>
</feature>